<accession>A0A067KVA2</accession>
<organism evidence="2 3">
    <name type="scientific">Jatropha curcas</name>
    <name type="common">Barbados nut</name>
    <dbReference type="NCBI Taxonomy" id="180498"/>
    <lineage>
        <taxon>Eukaryota</taxon>
        <taxon>Viridiplantae</taxon>
        <taxon>Streptophyta</taxon>
        <taxon>Embryophyta</taxon>
        <taxon>Tracheophyta</taxon>
        <taxon>Spermatophyta</taxon>
        <taxon>Magnoliopsida</taxon>
        <taxon>eudicotyledons</taxon>
        <taxon>Gunneridae</taxon>
        <taxon>Pentapetalae</taxon>
        <taxon>rosids</taxon>
        <taxon>fabids</taxon>
        <taxon>Malpighiales</taxon>
        <taxon>Euphorbiaceae</taxon>
        <taxon>Crotonoideae</taxon>
        <taxon>Jatropheae</taxon>
        <taxon>Jatropha</taxon>
    </lineage>
</organism>
<evidence type="ECO:0000313" key="2">
    <source>
        <dbReference type="EMBL" id="KDP40141.1"/>
    </source>
</evidence>
<protein>
    <recommendedName>
        <fullName evidence="1">F-box domain-containing protein</fullName>
    </recommendedName>
</protein>
<dbReference type="Gene3D" id="1.20.1280.50">
    <property type="match status" value="1"/>
</dbReference>
<dbReference type="EMBL" id="KK914334">
    <property type="protein sequence ID" value="KDP40141.1"/>
    <property type="molecule type" value="Genomic_DNA"/>
</dbReference>
<dbReference type="PANTHER" id="PTHR31672:SF13">
    <property type="entry name" value="F-BOX PROTEIN CPR30-LIKE"/>
    <property type="match status" value="1"/>
</dbReference>
<dbReference type="OrthoDB" id="1086486at2759"/>
<keyword evidence="3" id="KW-1185">Reference proteome</keyword>
<dbReference type="InterPro" id="IPR036047">
    <property type="entry name" value="F-box-like_dom_sf"/>
</dbReference>
<dbReference type="InterPro" id="IPR050796">
    <property type="entry name" value="SCF_F-box_component"/>
</dbReference>
<feature type="domain" description="F-box" evidence="1">
    <location>
        <begin position="2"/>
        <end position="53"/>
    </location>
</feature>
<dbReference type="InterPro" id="IPR006527">
    <property type="entry name" value="F-box-assoc_dom_typ1"/>
</dbReference>
<dbReference type="AlphaFoldDB" id="A0A067KVA2"/>
<dbReference type="SUPFAM" id="SSF81383">
    <property type="entry name" value="F-box domain"/>
    <property type="match status" value="1"/>
</dbReference>
<sequence>MAVPAKNLPADIITDILSRLPLKSLVRFRCVSKPWLYFITHSRFPYWLLYRHLNCDPLTYCPHSQSNVFLSYNNKKQCREIGGSDSKLFSFGGGYQEDAFGSAMEVDFPLIKGKSFQIKTDCCYGMFCLAIQQNNTNNKSTLVLWNPSIGDYRILPLPEELGICEGVCGLGFDSSMDDFKVVSVCEKQAHVFSVKKNSWKNIGGLGYHVFYDGVPANGCLFWAASKTRKFADKILCLNLSNDTFMEIPPPPFDKSTSRHTWFQEEEEVIVVAELNLLLWGNSLCAFRQYDQSLWVMKEEKEENSGVVKEIIWTKIMSIPKISNQESHFRIYYRLHPICFTKSGKLLVSVRRKWFVMYDGVKYQDVHVHGIPDGRYNKATVYTESLISPASIRGMNDID</sequence>
<evidence type="ECO:0000313" key="3">
    <source>
        <dbReference type="Proteomes" id="UP000027138"/>
    </source>
</evidence>
<dbReference type="Pfam" id="PF00646">
    <property type="entry name" value="F-box"/>
    <property type="match status" value="1"/>
</dbReference>
<dbReference type="InterPro" id="IPR001810">
    <property type="entry name" value="F-box_dom"/>
</dbReference>
<name>A0A067KVA2_JATCU</name>
<dbReference type="PROSITE" id="PS50181">
    <property type="entry name" value="FBOX"/>
    <property type="match status" value="1"/>
</dbReference>
<evidence type="ECO:0000259" key="1">
    <source>
        <dbReference type="PROSITE" id="PS50181"/>
    </source>
</evidence>
<proteinExistence type="predicted"/>
<gene>
    <name evidence="2" type="ORF">JCGZ_02139</name>
</gene>
<dbReference type="Proteomes" id="UP000027138">
    <property type="component" value="Unassembled WGS sequence"/>
</dbReference>
<dbReference type="CDD" id="cd22157">
    <property type="entry name" value="F-box_AtFBW1-like"/>
    <property type="match status" value="1"/>
</dbReference>
<dbReference type="InterPro" id="IPR017451">
    <property type="entry name" value="F-box-assoc_interact_dom"/>
</dbReference>
<dbReference type="STRING" id="180498.A0A067KVA2"/>
<reference evidence="2 3" key="1">
    <citation type="journal article" date="2014" name="PLoS ONE">
        <title>Global Analysis of Gene Expression Profiles in Physic Nut (Jatropha curcas L.) Seedlings Exposed to Salt Stress.</title>
        <authorList>
            <person name="Zhang L."/>
            <person name="Zhang C."/>
            <person name="Wu P."/>
            <person name="Chen Y."/>
            <person name="Li M."/>
            <person name="Jiang H."/>
            <person name="Wu G."/>
        </authorList>
    </citation>
    <scope>NUCLEOTIDE SEQUENCE [LARGE SCALE GENOMIC DNA]</scope>
    <source>
        <strain evidence="3">cv. GZQX0401</strain>
        <tissue evidence="2">Young leaves</tissue>
    </source>
</reference>
<dbReference type="Pfam" id="PF07734">
    <property type="entry name" value="FBA_1"/>
    <property type="match status" value="1"/>
</dbReference>
<dbReference type="NCBIfam" id="TIGR01640">
    <property type="entry name" value="F_box_assoc_1"/>
    <property type="match status" value="1"/>
</dbReference>
<dbReference type="SMART" id="SM00256">
    <property type="entry name" value="FBOX"/>
    <property type="match status" value="1"/>
</dbReference>
<dbReference type="PANTHER" id="PTHR31672">
    <property type="entry name" value="BNACNNG10540D PROTEIN"/>
    <property type="match status" value="1"/>
</dbReference>